<feature type="transmembrane region" description="Helical" evidence="1">
    <location>
        <begin position="217"/>
        <end position="241"/>
    </location>
</feature>
<accession>A0ABT2SJW0</accession>
<dbReference type="EMBL" id="JAOQKE010000004">
    <property type="protein sequence ID" value="MCU6724787.1"/>
    <property type="molecule type" value="Genomic_DNA"/>
</dbReference>
<keyword evidence="1" id="KW-1133">Transmembrane helix</keyword>
<feature type="transmembrane region" description="Helical" evidence="1">
    <location>
        <begin position="127"/>
        <end position="152"/>
    </location>
</feature>
<protein>
    <submittedName>
        <fullName evidence="2">Uncharacterized protein</fullName>
    </submittedName>
</protein>
<proteinExistence type="predicted"/>
<dbReference type="Proteomes" id="UP001652338">
    <property type="component" value="Unassembled WGS sequence"/>
</dbReference>
<feature type="transmembrane region" description="Helical" evidence="1">
    <location>
        <begin position="193"/>
        <end position="210"/>
    </location>
</feature>
<keyword evidence="1" id="KW-0472">Membrane</keyword>
<evidence type="ECO:0000313" key="2">
    <source>
        <dbReference type="EMBL" id="MCU6724787.1"/>
    </source>
</evidence>
<feature type="transmembrane region" description="Helical" evidence="1">
    <location>
        <begin position="88"/>
        <end position="106"/>
    </location>
</feature>
<feature type="transmembrane region" description="Helical" evidence="1">
    <location>
        <begin position="20"/>
        <end position="40"/>
    </location>
</feature>
<organism evidence="2 3">
    <name type="scientific">Muricoprocola aceti</name>
    <dbReference type="NCBI Taxonomy" id="2981772"/>
    <lineage>
        <taxon>Bacteria</taxon>
        <taxon>Bacillati</taxon>
        <taxon>Bacillota</taxon>
        <taxon>Clostridia</taxon>
        <taxon>Lachnospirales</taxon>
        <taxon>Lachnospiraceae</taxon>
        <taxon>Muricoprocola</taxon>
    </lineage>
</organism>
<sequence length="310" mass="34008">MRLLLGIRDSLSRFYGEHDTVIRILAKFCMALCAFGMINASLGQVVILRNPLIVAALALLCAFLPSNSTVMIGAGMILIHFYGISPEAAIAGGGMLIVGMLLYFSIAPHSAVPLILTAITMHMGVPAMAAVLFGLVGGPLSAAGVIFGVFAYELTEVTNQMGGTLEATATDAAEAMMQKMTELMNAVMNNWEMLVMAIALAVLLWIVWLIRRMEIKYAWMTAAGVGLFLYVALRIAGSTFFGVSVQIVTMILDVIVAMLTAAAAQAFLFSLDYRRTENVRFEDDEYFYYVKAIPKRKVHRKKRSRRSERR</sequence>
<name>A0ABT2SJW0_9FIRM</name>
<evidence type="ECO:0000256" key="1">
    <source>
        <dbReference type="SAM" id="Phobius"/>
    </source>
</evidence>
<gene>
    <name evidence="2" type="ORF">OCV47_05380</name>
</gene>
<feature type="transmembrane region" description="Helical" evidence="1">
    <location>
        <begin position="52"/>
        <end position="82"/>
    </location>
</feature>
<comment type="caution">
    <text evidence="2">The sequence shown here is derived from an EMBL/GenBank/DDBJ whole genome shotgun (WGS) entry which is preliminary data.</text>
</comment>
<feature type="transmembrane region" description="Helical" evidence="1">
    <location>
        <begin position="247"/>
        <end position="271"/>
    </location>
</feature>
<evidence type="ECO:0000313" key="3">
    <source>
        <dbReference type="Proteomes" id="UP001652338"/>
    </source>
</evidence>
<dbReference type="RefSeq" id="WP_262654225.1">
    <property type="nucleotide sequence ID" value="NZ_JAOQKE010000004.1"/>
</dbReference>
<reference evidence="2 3" key="1">
    <citation type="journal article" date="2021" name="ISME Commun">
        <title>Automated analysis of genomic sequences facilitates high-throughput and comprehensive description of bacteria.</title>
        <authorList>
            <person name="Hitch T.C.A."/>
        </authorList>
    </citation>
    <scope>NUCLEOTIDE SEQUENCE [LARGE SCALE GENOMIC DNA]</scope>
    <source>
        <strain evidence="2 3">Sanger_29</strain>
    </source>
</reference>
<keyword evidence="1" id="KW-0812">Transmembrane</keyword>
<keyword evidence="3" id="KW-1185">Reference proteome</keyword>